<organism evidence="1">
    <name type="scientific">Trepomonas sp. PC1</name>
    <dbReference type="NCBI Taxonomy" id="1076344"/>
    <lineage>
        <taxon>Eukaryota</taxon>
        <taxon>Metamonada</taxon>
        <taxon>Diplomonadida</taxon>
        <taxon>Hexamitidae</taxon>
        <taxon>Hexamitinae</taxon>
        <taxon>Trepomonas</taxon>
    </lineage>
</organism>
<dbReference type="Gene3D" id="3.80.10.10">
    <property type="entry name" value="Ribonuclease Inhibitor"/>
    <property type="match status" value="1"/>
</dbReference>
<protein>
    <submittedName>
        <fullName evidence="1">Leucine rich repeats-containing protein</fullName>
    </submittedName>
</protein>
<feature type="non-terminal residue" evidence="1">
    <location>
        <position position="253"/>
    </location>
</feature>
<dbReference type="Pfam" id="PF13306">
    <property type="entry name" value="LRR_5"/>
    <property type="match status" value="1"/>
</dbReference>
<reference evidence="1" key="1">
    <citation type="submission" date="2015-07" db="EMBL/GenBank/DDBJ databases">
        <title>Adaptation to a free-living lifestyle via gene acquisitions in the diplomonad Trepomonas sp. PC1.</title>
        <authorList>
            <person name="Xu F."/>
            <person name="Jerlstrom-Hultqvist J."/>
            <person name="Kolisko M."/>
            <person name="Simpson A.G.B."/>
            <person name="Roger A.J."/>
            <person name="Svard S.G."/>
            <person name="Andersson J.O."/>
        </authorList>
    </citation>
    <scope>NUCLEOTIDE SEQUENCE</scope>
    <source>
        <strain evidence="1">PC1</strain>
    </source>
</reference>
<dbReference type="InterPro" id="IPR032675">
    <property type="entry name" value="LRR_dom_sf"/>
</dbReference>
<dbReference type="InterPro" id="IPR026906">
    <property type="entry name" value="LRR_5"/>
</dbReference>
<accession>A0A146K6W5</accession>
<name>A0A146K6W5_9EUKA</name>
<dbReference type="EMBL" id="GDID01004932">
    <property type="protein sequence ID" value="JAP91674.1"/>
    <property type="molecule type" value="Transcribed_RNA"/>
</dbReference>
<feature type="non-terminal residue" evidence="1">
    <location>
        <position position="1"/>
    </location>
</feature>
<evidence type="ECO:0000313" key="1">
    <source>
        <dbReference type="EMBL" id="JAP91674.1"/>
    </source>
</evidence>
<gene>
    <name evidence="1" type="ORF">TPC1_16636</name>
</gene>
<sequence>QTQEFFKSHKLHREQIAKAKDFQVVNKCLVINCKSFQHNFHVNKDFHLVFAPSLDLVKFEQFKDSSVTEVFMPNVKSVDFSAFNNAKLISLHFPLLTTINASAFAFNNFTQICFDNLIQMQGESQFKQCQNLARFTAKKLNCVNSQCFSKCFKLKIVLTPKAVISSNAFQFSANLEILSAQKIDFSCTCKKCFNCKGKFEQTLLRGEKFLIRENHNYKQNKNQQLNLLKYKKQKQIRKKLCSRVFMSWGKVKN</sequence>
<proteinExistence type="predicted"/>
<dbReference type="AlphaFoldDB" id="A0A146K6W5"/>